<dbReference type="RefSeq" id="WP_073371260.1">
    <property type="nucleotide sequence ID" value="NZ_FQWB01000006.1"/>
</dbReference>
<protein>
    <recommendedName>
        <fullName evidence="4">Phage abortive infection protein</fullName>
    </recommendedName>
</protein>
<keyword evidence="1" id="KW-0472">Membrane</keyword>
<keyword evidence="3" id="KW-1185">Reference proteome</keyword>
<keyword evidence="1" id="KW-0812">Transmembrane</keyword>
<evidence type="ECO:0000313" key="2">
    <source>
        <dbReference type="EMBL" id="SHG70909.1"/>
    </source>
</evidence>
<evidence type="ECO:0008006" key="4">
    <source>
        <dbReference type="Google" id="ProtNLM"/>
    </source>
</evidence>
<name>A0A1M5M1X1_9FLAO</name>
<accession>A0A1M5M1X1</accession>
<organism evidence="2 3">
    <name type="scientific">Flavobacterium fluvii</name>
    <dbReference type="NCBI Taxonomy" id="468056"/>
    <lineage>
        <taxon>Bacteria</taxon>
        <taxon>Pseudomonadati</taxon>
        <taxon>Bacteroidota</taxon>
        <taxon>Flavobacteriia</taxon>
        <taxon>Flavobacteriales</taxon>
        <taxon>Flavobacteriaceae</taxon>
        <taxon>Flavobacterium</taxon>
    </lineage>
</organism>
<dbReference type="Proteomes" id="UP000184516">
    <property type="component" value="Unassembled WGS sequence"/>
</dbReference>
<dbReference type="STRING" id="468056.SAMN05443549_1063"/>
<reference evidence="3" key="1">
    <citation type="submission" date="2016-11" db="EMBL/GenBank/DDBJ databases">
        <authorList>
            <person name="Varghese N."/>
            <person name="Submissions S."/>
        </authorList>
    </citation>
    <scope>NUCLEOTIDE SEQUENCE [LARGE SCALE GENOMIC DNA]</scope>
    <source>
        <strain evidence="3">DSM 19978</strain>
    </source>
</reference>
<dbReference type="AlphaFoldDB" id="A0A1M5M1X1"/>
<evidence type="ECO:0000313" key="3">
    <source>
        <dbReference type="Proteomes" id="UP000184516"/>
    </source>
</evidence>
<sequence>MDISNWITLSGVVFSALFSGILIWVTFKLGEDQKKLQRDISNQNITFQQEISDLNFKTNLYQYRVNCYLQIIQVLYEINFSRKTLLDILSGKMDVLGLLSKIEENKNVLLKAGYESRILFDKNVADYIEKEIFYNYNLLFEGLTELVLKTNFVDYMTNLNQNHTLEEYFSLLSTHKLKETIISQYPMAKNVFESAENLKNYYISNKLGQQMSQYFDLKNLGKTEI</sequence>
<proteinExistence type="predicted"/>
<gene>
    <name evidence="2" type="ORF">SAMN05443549_1063</name>
</gene>
<dbReference type="EMBL" id="FQWB01000006">
    <property type="protein sequence ID" value="SHG70909.1"/>
    <property type="molecule type" value="Genomic_DNA"/>
</dbReference>
<evidence type="ECO:0000256" key="1">
    <source>
        <dbReference type="SAM" id="Phobius"/>
    </source>
</evidence>
<keyword evidence="1" id="KW-1133">Transmembrane helix</keyword>
<feature type="transmembrane region" description="Helical" evidence="1">
    <location>
        <begin position="6"/>
        <end position="27"/>
    </location>
</feature>